<dbReference type="KEGG" id="nai:NECAME_15127"/>
<dbReference type="AlphaFoldDB" id="W2SLK1"/>
<feature type="transmembrane region" description="Helical" evidence="1">
    <location>
        <begin position="35"/>
        <end position="53"/>
    </location>
</feature>
<keyword evidence="3" id="KW-1185">Reference proteome</keyword>
<dbReference type="Proteomes" id="UP000053676">
    <property type="component" value="Unassembled WGS sequence"/>
</dbReference>
<sequence length="55" mass="6393">MRLLIASAKGKNQESLILLHLLHIKEQSDHFRNKSTIFIVVFSVRALFLIFLLKT</sequence>
<name>W2SLK1_NECAM</name>
<protein>
    <submittedName>
        <fullName evidence="2">Uncharacterized protein</fullName>
    </submittedName>
</protein>
<proteinExistence type="predicted"/>
<accession>W2SLK1</accession>
<keyword evidence="1" id="KW-0812">Transmembrane</keyword>
<organism evidence="2 3">
    <name type="scientific">Necator americanus</name>
    <name type="common">Human hookworm</name>
    <dbReference type="NCBI Taxonomy" id="51031"/>
    <lineage>
        <taxon>Eukaryota</taxon>
        <taxon>Metazoa</taxon>
        <taxon>Ecdysozoa</taxon>
        <taxon>Nematoda</taxon>
        <taxon>Chromadorea</taxon>
        <taxon>Rhabditida</taxon>
        <taxon>Rhabditina</taxon>
        <taxon>Rhabditomorpha</taxon>
        <taxon>Strongyloidea</taxon>
        <taxon>Ancylostomatidae</taxon>
        <taxon>Bunostominae</taxon>
        <taxon>Necator</taxon>
    </lineage>
</organism>
<evidence type="ECO:0000256" key="1">
    <source>
        <dbReference type="SAM" id="Phobius"/>
    </source>
</evidence>
<evidence type="ECO:0000313" key="2">
    <source>
        <dbReference type="EMBL" id="ETN69741.1"/>
    </source>
</evidence>
<keyword evidence="1" id="KW-1133">Transmembrane helix</keyword>
<reference evidence="3" key="1">
    <citation type="journal article" date="2014" name="Nat. Genet.">
        <title>Genome of the human hookworm Necator americanus.</title>
        <authorList>
            <person name="Tang Y.T."/>
            <person name="Gao X."/>
            <person name="Rosa B.A."/>
            <person name="Abubucker S."/>
            <person name="Hallsworth-Pepin K."/>
            <person name="Martin J."/>
            <person name="Tyagi R."/>
            <person name="Heizer E."/>
            <person name="Zhang X."/>
            <person name="Bhonagiri-Palsikar V."/>
            <person name="Minx P."/>
            <person name="Warren W.C."/>
            <person name="Wang Q."/>
            <person name="Zhan B."/>
            <person name="Hotez P.J."/>
            <person name="Sternberg P.W."/>
            <person name="Dougall A."/>
            <person name="Gaze S.T."/>
            <person name="Mulvenna J."/>
            <person name="Sotillo J."/>
            <person name="Ranganathan S."/>
            <person name="Rabelo E.M."/>
            <person name="Wilson R.K."/>
            <person name="Felgner P.L."/>
            <person name="Bethony J."/>
            <person name="Hawdon J.M."/>
            <person name="Gasser R.B."/>
            <person name="Loukas A."/>
            <person name="Mitreva M."/>
        </authorList>
    </citation>
    <scope>NUCLEOTIDE SEQUENCE [LARGE SCALE GENOMIC DNA]</scope>
</reference>
<evidence type="ECO:0000313" key="3">
    <source>
        <dbReference type="Proteomes" id="UP000053676"/>
    </source>
</evidence>
<gene>
    <name evidence="2" type="ORF">NECAME_15127</name>
</gene>
<dbReference type="EMBL" id="KI669056">
    <property type="protein sequence ID" value="ETN69741.1"/>
    <property type="molecule type" value="Genomic_DNA"/>
</dbReference>
<keyword evidence="1" id="KW-0472">Membrane</keyword>